<dbReference type="EMBL" id="VNHS01000009">
    <property type="protein sequence ID" value="TYP71824.1"/>
    <property type="molecule type" value="Genomic_DNA"/>
</dbReference>
<dbReference type="SUPFAM" id="SSF56784">
    <property type="entry name" value="HAD-like"/>
    <property type="match status" value="1"/>
</dbReference>
<dbReference type="NCBIfam" id="TIGR01484">
    <property type="entry name" value="HAD-SF-IIB"/>
    <property type="match status" value="1"/>
</dbReference>
<sequence length="269" mass="29784">MPYKLIAIDIDDTLLSDELIVTEATKSALKAAAAQGVFVTLATGRMFPSAKKIAAQVELNVPIITYQGSLVKTLFDEQVLYERSVPKDAAKELFAFCKEHDLHLQLYINDELIVQEDNEKARRYSALSKIPFVVEPDYDKLLDQPSTKMLIIDDPDYLDEVAAKLAPIIGDRVHITKSKPHYLEFTHKEGTKGHAISFMAEHIGCTLDEVIAIGDSWNDHEMIEVAGLGVAMGNALPKLKEIADYVTASNNEDGVAEVIEKFVLNPVQS</sequence>
<dbReference type="GO" id="GO:0005829">
    <property type="term" value="C:cytosol"/>
    <property type="evidence" value="ECO:0007669"/>
    <property type="project" value="TreeGrafter"/>
</dbReference>
<dbReference type="SFLD" id="SFLDG01140">
    <property type="entry name" value="C2.B:_Phosphomannomutase_and_P"/>
    <property type="match status" value="1"/>
</dbReference>
<dbReference type="SFLD" id="SFLDS00003">
    <property type="entry name" value="Haloacid_Dehalogenase"/>
    <property type="match status" value="1"/>
</dbReference>
<dbReference type="PANTHER" id="PTHR10000">
    <property type="entry name" value="PHOSPHOSERINE PHOSPHATASE"/>
    <property type="match status" value="1"/>
</dbReference>
<dbReference type="Proteomes" id="UP000323257">
    <property type="component" value="Unassembled WGS sequence"/>
</dbReference>
<comment type="caution">
    <text evidence="1">The sequence shown here is derived from an EMBL/GenBank/DDBJ whole genome shotgun (WGS) entry which is preliminary data.</text>
</comment>
<evidence type="ECO:0000313" key="2">
    <source>
        <dbReference type="Proteomes" id="UP000323257"/>
    </source>
</evidence>
<proteinExistence type="predicted"/>
<evidence type="ECO:0008006" key="3">
    <source>
        <dbReference type="Google" id="ProtNLM"/>
    </source>
</evidence>
<dbReference type="InterPro" id="IPR036412">
    <property type="entry name" value="HAD-like_sf"/>
</dbReference>
<dbReference type="InterPro" id="IPR006379">
    <property type="entry name" value="HAD-SF_hydro_IIB"/>
</dbReference>
<dbReference type="AlphaFoldDB" id="A0A5S5BXT4"/>
<dbReference type="InterPro" id="IPR000150">
    <property type="entry name" value="Cof"/>
</dbReference>
<protein>
    <recommendedName>
        <fullName evidence="3">Cof subfamily protein (Haloacid dehalogenase superfamily)/HAD superfamily hydrolase (TIGR01484 family)</fullName>
    </recommendedName>
</protein>
<dbReference type="PROSITE" id="PS01229">
    <property type="entry name" value="COF_2"/>
    <property type="match status" value="1"/>
</dbReference>
<dbReference type="OrthoDB" id="9790031at2"/>
<dbReference type="Gene3D" id="3.40.50.1000">
    <property type="entry name" value="HAD superfamily/HAD-like"/>
    <property type="match status" value="1"/>
</dbReference>
<dbReference type="InterPro" id="IPR023214">
    <property type="entry name" value="HAD_sf"/>
</dbReference>
<dbReference type="SFLD" id="SFLDG01144">
    <property type="entry name" value="C2.B.4:_PGP_Like"/>
    <property type="match status" value="1"/>
</dbReference>
<dbReference type="Pfam" id="PF08282">
    <property type="entry name" value="Hydrolase_3"/>
    <property type="match status" value="1"/>
</dbReference>
<dbReference type="PANTHER" id="PTHR10000:SF8">
    <property type="entry name" value="HAD SUPERFAMILY HYDROLASE-LIKE, TYPE 3"/>
    <property type="match status" value="1"/>
</dbReference>
<dbReference type="GO" id="GO:0016791">
    <property type="term" value="F:phosphatase activity"/>
    <property type="evidence" value="ECO:0007669"/>
    <property type="project" value="TreeGrafter"/>
</dbReference>
<dbReference type="GO" id="GO:0000287">
    <property type="term" value="F:magnesium ion binding"/>
    <property type="evidence" value="ECO:0007669"/>
    <property type="project" value="TreeGrafter"/>
</dbReference>
<dbReference type="NCBIfam" id="TIGR00099">
    <property type="entry name" value="Cof-subfamily"/>
    <property type="match status" value="1"/>
</dbReference>
<reference evidence="1 2" key="1">
    <citation type="submission" date="2019-07" db="EMBL/GenBank/DDBJ databases">
        <title>Genomic Encyclopedia of Type Strains, Phase III (KMG-III): the genomes of soil and plant-associated and newly described type strains.</title>
        <authorList>
            <person name="Whitman W."/>
        </authorList>
    </citation>
    <scope>NUCLEOTIDE SEQUENCE [LARGE SCALE GENOMIC DNA]</scope>
    <source>
        <strain evidence="1 2">BL24</strain>
    </source>
</reference>
<accession>A0A5S5BXT4</accession>
<gene>
    <name evidence="1" type="ORF">BCM02_109102</name>
</gene>
<evidence type="ECO:0000313" key="1">
    <source>
        <dbReference type="EMBL" id="TYP71824.1"/>
    </source>
</evidence>
<dbReference type="RefSeq" id="WP_148931450.1">
    <property type="nucleotide sequence ID" value="NZ_VNHS01000009.1"/>
</dbReference>
<organism evidence="1 2">
    <name type="scientific">Paenibacillus methanolicus</name>
    <dbReference type="NCBI Taxonomy" id="582686"/>
    <lineage>
        <taxon>Bacteria</taxon>
        <taxon>Bacillati</taxon>
        <taxon>Bacillota</taxon>
        <taxon>Bacilli</taxon>
        <taxon>Bacillales</taxon>
        <taxon>Paenibacillaceae</taxon>
        <taxon>Paenibacillus</taxon>
    </lineage>
</organism>
<dbReference type="CDD" id="cd07516">
    <property type="entry name" value="HAD_Pase"/>
    <property type="match status" value="1"/>
</dbReference>
<dbReference type="Gene3D" id="3.30.1240.10">
    <property type="match status" value="1"/>
</dbReference>
<name>A0A5S5BXT4_9BACL</name>
<keyword evidence="2" id="KW-1185">Reference proteome</keyword>